<dbReference type="Proteomes" id="UP000287651">
    <property type="component" value="Unassembled WGS sequence"/>
</dbReference>
<accession>A0A427B3W2</accession>
<proteinExistence type="predicted"/>
<evidence type="ECO:0000313" key="1">
    <source>
        <dbReference type="EMBL" id="RRT83150.1"/>
    </source>
</evidence>
<dbReference type="AlphaFoldDB" id="A0A427B3W2"/>
<comment type="caution">
    <text evidence="1">The sequence shown here is derived from an EMBL/GenBank/DDBJ whole genome shotgun (WGS) entry which is preliminary data.</text>
</comment>
<name>A0A427B3W2_ENSVE</name>
<evidence type="ECO:0000313" key="2">
    <source>
        <dbReference type="Proteomes" id="UP000287651"/>
    </source>
</evidence>
<dbReference type="EMBL" id="AMZH03000552">
    <property type="protein sequence ID" value="RRT83150.1"/>
    <property type="molecule type" value="Genomic_DNA"/>
</dbReference>
<protein>
    <submittedName>
        <fullName evidence="1">Uncharacterized protein</fullName>
    </submittedName>
</protein>
<gene>
    <name evidence="1" type="ORF">B296_00018451</name>
</gene>
<sequence>MNCTLASRGTSSMLGGRCRSRELKMAGSNSDCTSSYRSGLCSVFGFSLSRRSPYVGLAGGAITGPFPFPLPAGDPSLLSTAPSSDIVRCQRLGRPMVREGISSRRPYQRRKFRLRDARVRVSSGRERSAFPLGGVTRALFYRRPNTGSYFHLPVHQQTLRGPILASWSGSRFGRIFDWFLSEGYRQFFFSLCHLRMVVDSFDLPMPGLMDDLFLFRWYYRAFCCRTVGSYCNLGELEP</sequence>
<reference evidence="1 2" key="1">
    <citation type="journal article" date="2014" name="Agronomy (Basel)">
        <title>A Draft Genome Sequence for Ensete ventricosum, the Drought-Tolerant Tree Against Hunger.</title>
        <authorList>
            <person name="Harrison J."/>
            <person name="Moore K.A."/>
            <person name="Paszkiewicz K."/>
            <person name="Jones T."/>
            <person name="Grant M."/>
            <person name="Ambacheew D."/>
            <person name="Muzemil S."/>
            <person name="Studholme D.J."/>
        </authorList>
    </citation>
    <scope>NUCLEOTIDE SEQUENCE [LARGE SCALE GENOMIC DNA]</scope>
</reference>
<organism evidence="1 2">
    <name type="scientific">Ensete ventricosum</name>
    <name type="common">Abyssinian banana</name>
    <name type="synonym">Musa ensete</name>
    <dbReference type="NCBI Taxonomy" id="4639"/>
    <lineage>
        <taxon>Eukaryota</taxon>
        <taxon>Viridiplantae</taxon>
        <taxon>Streptophyta</taxon>
        <taxon>Embryophyta</taxon>
        <taxon>Tracheophyta</taxon>
        <taxon>Spermatophyta</taxon>
        <taxon>Magnoliopsida</taxon>
        <taxon>Liliopsida</taxon>
        <taxon>Zingiberales</taxon>
        <taxon>Musaceae</taxon>
        <taxon>Ensete</taxon>
    </lineage>
</organism>